<feature type="compositionally biased region" description="Pro residues" evidence="1">
    <location>
        <begin position="1"/>
        <end position="13"/>
    </location>
</feature>
<sequence length="97" mass="9918">MLGPGAVPPPPAAAPRSATNTRGDCTPRGLPEPDPMPEADPEAIIAALLPATGIPVDPAWRVAIAANLRIAGTIAEALKSFPLPDEVEPAPIFEPGR</sequence>
<accession>A0ABN6P2G2</accession>
<evidence type="ECO:0000313" key="3">
    <source>
        <dbReference type="Proteomes" id="UP000831327"/>
    </source>
</evidence>
<dbReference type="Proteomes" id="UP000831327">
    <property type="component" value="Chromosome"/>
</dbReference>
<dbReference type="InterPro" id="IPR025148">
    <property type="entry name" value="AtzG-like"/>
</dbReference>
<dbReference type="Pfam" id="PF13318">
    <property type="entry name" value="AtzG-like"/>
    <property type="match status" value="1"/>
</dbReference>
<name>A0ABN6P2G2_9PROT</name>
<evidence type="ECO:0000313" key="2">
    <source>
        <dbReference type="EMBL" id="BDG71809.1"/>
    </source>
</evidence>
<protein>
    <recommendedName>
        <fullName evidence="4">DUF4089 domain-containing protein</fullName>
    </recommendedName>
</protein>
<feature type="region of interest" description="Disordered" evidence="1">
    <location>
        <begin position="1"/>
        <end position="39"/>
    </location>
</feature>
<dbReference type="EMBL" id="AP025637">
    <property type="protein sequence ID" value="BDG71809.1"/>
    <property type="molecule type" value="Genomic_DNA"/>
</dbReference>
<proteinExistence type="predicted"/>
<evidence type="ECO:0000256" key="1">
    <source>
        <dbReference type="SAM" id="MobiDB-lite"/>
    </source>
</evidence>
<organism evidence="2 3">
    <name type="scientific">Roseomonas fluvialis</name>
    <dbReference type="NCBI Taxonomy" id="1750527"/>
    <lineage>
        <taxon>Bacteria</taxon>
        <taxon>Pseudomonadati</taxon>
        <taxon>Pseudomonadota</taxon>
        <taxon>Alphaproteobacteria</taxon>
        <taxon>Acetobacterales</taxon>
        <taxon>Roseomonadaceae</taxon>
        <taxon>Roseomonas</taxon>
    </lineage>
</organism>
<reference evidence="2 3" key="1">
    <citation type="journal article" date="2016" name="Microbes Environ.">
        <title>Phylogenetically diverse aerobic anoxygenic phototrophic bacteria isolated from epilithic biofilms in Tama river, Japan.</title>
        <authorList>
            <person name="Hirose S."/>
            <person name="Matsuura K."/>
            <person name="Haruta S."/>
        </authorList>
    </citation>
    <scope>NUCLEOTIDE SEQUENCE [LARGE SCALE GENOMIC DNA]</scope>
    <source>
        <strain evidence="2 3">S08</strain>
    </source>
</reference>
<evidence type="ECO:0008006" key="4">
    <source>
        <dbReference type="Google" id="ProtNLM"/>
    </source>
</evidence>
<keyword evidence="3" id="KW-1185">Reference proteome</keyword>
<gene>
    <name evidence="2" type="ORF">Rmf_17380</name>
</gene>